<sequence length="429" mass="46070">MVGLQGPRRVLGQAAPLKLVAPKSGVPPAWTIEFQNYLTDITRGNLRGRLDLFETSAKSAASAYDVIAESEKSWSVYEQTVASAPPNVPPPPPPPPKRGSASWCDLMLLTDAYLSVAANKGWLAPIANVNEETPTWWTRLPRPIREKCIQGPEGDIVAAPYRLTHVAILTKPSSVKRLLGDDAPDSVDMNTLLDPRMKRRVILPAAPAIWRDIAQRAMAGRAGDPSKPLRETTRVERAVLTTAIGALRANSLVAPYPKVDKADGKKGADTAARAAMAKYDAELARSLLSGDAVAAVLDASTAVALSRRYPGLQVEPASESLGSLLCMDAWVRPRCARSRLGDLTEPWLDFLSEPQRCTAAGRFRGSAAAQKEFATALSPYAVGWGTRSPPGGVDKTELWVPTAAALEKSCLAPANTAEDAEAWREVLQV</sequence>
<reference evidence="2" key="1">
    <citation type="submission" date="2020-10" db="EMBL/GenBank/DDBJ databases">
        <title>Unveiling of a novel bifunctional photoreceptor, Dualchrome1, isolated from a cosmopolitan green alga.</title>
        <authorList>
            <person name="Suzuki S."/>
            <person name="Kawachi M."/>
        </authorList>
    </citation>
    <scope>NUCLEOTIDE SEQUENCE</scope>
    <source>
        <strain evidence="2">NIES 2893</strain>
    </source>
</reference>
<protein>
    <submittedName>
        <fullName evidence="2">Uncharacterized protein</fullName>
    </submittedName>
</protein>
<gene>
    <name evidence="2" type="ORF">PPROV_000941000</name>
</gene>
<dbReference type="SUPFAM" id="SSF53850">
    <property type="entry name" value="Periplasmic binding protein-like II"/>
    <property type="match status" value="1"/>
</dbReference>
<evidence type="ECO:0000313" key="3">
    <source>
        <dbReference type="Proteomes" id="UP000660262"/>
    </source>
</evidence>
<accession>A0A830I0V3</accession>
<evidence type="ECO:0000256" key="1">
    <source>
        <dbReference type="ARBA" id="ARBA00022729"/>
    </source>
</evidence>
<comment type="caution">
    <text evidence="2">The sequence shown here is derived from an EMBL/GenBank/DDBJ whole genome shotgun (WGS) entry which is preliminary data.</text>
</comment>
<dbReference type="AlphaFoldDB" id="A0A830I0V3"/>
<keyword evidence="3" id="KW-1185">Reference proteome</keyword>
<organism evidence="2 3">
    <name type="scientific">Pycnococcus provasolii</name>
    <dbReference type="NCBI Taxonomy" id="41880"/>
    <lineage>
        <taxon>Eukaryota</taxon>
        <taxon>Viridiplantae</taxon>
        <taxon>Chlorophyta</taxon>
        <taxon>Pseudoscourfieldiophyceae</taxon>
        <taxon>Pseudoscourfieldiales</taxon>
        <taxon>Pycnococcaceae</taxon>
        <taxon>Pycnococcus</taxon>
    </lineage>
</organism>
<dbReference type="EMBL" id="BNJQ01000030">
    <property type="protein sequence ID" value="GHP10679.1"/>
    <property type="molecule type" value="Genomic_DNA"/>
</dbReference>
<keyword evidence="1" id="KW-0732">Signal</keyword>
<dbReference type="Proteomes" id="UP000660262">
    <property type="component" value="Unassembled WGS sequence"/>
</dbReference>
<evidence type="ECO:0000313" key="2">
    <source>
        <dbReference type="EMBL" id="GHP10679.1"/>
    </source>
</evidence>
<name>A0A830I0V3_9CHLO</name>
<dbReference type="PANTHER" id="PTHR30222">
    <property type="entry name" value="SPERMIDINE/PUTRESCINE-BINDING PERIPLASMIC PROTEIN"/>
    <property type="match status" value="1"/>
</dbReference>
<proteinExistence type="predicted"/>
<dbReference type="PANTHER" id="PTHR30222:SF17">
    <property type="entry name" value="SPERMIDINE_PUTRESCINE-BINDING PERIPLASMIC PROTEIN"/>
    <property type="match status" value="1"/>
</dbReference>